<evidence type="ECO:0000259" key="1">
    <source>
        <dbReference type="PROSITE" id="PS51186"/>
    </source>
</evidence>
<name>A0A5N7AS65_9EURO</name>
<keyword evidence="2" id="KW-0808">Transferase</keyword>
<evidence type="ECO:0000313" key="3">
    <source>
        <dbReference type="Proteomes" id="UP000326198"/>
    </source>
</evidence>
<dbReference type="InterPro" id="IPR052523">
    <property type="entry name" value="Trichothecene_AcTrans"/>
</dbReference>
<dbReference type="OrthoDB" id="2744543at2759"/>
<reference evidence="2 3" key="1">
    <citation type="submission" date="2019-04" db="EMBL/GenBank/DDBJ databases">
        <title>Friends and foes A comparative genomics studyof 23 Aspergillus species from section Flavi.</title>
        <authorList>
            <consortium name="DOE Joint Genome Institute"/>
            <person name="Kjaerbolling I."/>
            <person name="Vesth T."/>
            <person name="Frisvad J.C."/>
            <person name="Nybo J.L."/>
            <person name="Theobald S."/>
            <person name="Kildgaard S."/>
            <person name="Isbrandt T."/>
            <person name="Kuo A."/>
            <person name="Sato A."/>
            <person name="Lyhne E.K."/>
            <person name="Kogle M.E."/>
            <person name="Wiebenga A."/>
            <person name="Kun R.S."/>
            <person name="Lubbers R.J."/>
            <person name="Makela M.R."/>
            <person name="Barry K."/>
            <person name="Chovatia M."/>
            <person name="Clum A."/>
            <person name="Daum C."/>
            <person name="Haridas S."/>
            <person name="He G."/>
            <person name="LaButti K."/>
            <person name="Lipzen A."/>
            <person name="Mondo S."/>
            <person name="Riley R."/>
            <person name="Salamov A."/>
            <person name="Simmons B.A."/>
            <person name="Magnuson J.K."/>
            <person name="Henrissat B."/>
            <person name="Mortensen U.H."/>
            <person name="Larsen T.O."/>
            <person name="Devries R.P."/>
            <person name="Grigoriev I.V."/>
            <person name="Machida M."/>
            <person name="Baker S.E."/>
            <person name="Andersen M.R."/>
        </authorList>
    </citation>
    <scope>NUCLEOTIDE SEQUENCE [LARGE SCALE GENOMIC DNA]</scope>
    <source>
        <strain evidence="2 3">IBT 29228</strain>
    </source>
</reference>
<dbReference type="CDD" id="cd04301">
    <property type="entry name" value="NAT_SF"/>
    <property type="match status" value="1"/>
</dbReference>
<dbReference type="InterPro" id="IPR000182">
    <property type="entry name" value="GNAT_dom"/>
</dbReference>
<dbReference type="Proteomes" id="UP000326198">
    <property type="component" value="Unassembled WGS sequence"/>
</dbReference>
<dbReference type="PANTHER" id="PTHR42791:SF17">
    <property type="entry name" value="ACETYLTRANSFERASE, GNAT FAMILY FAMILY (AFU_ORTHOLOGUE AFUA_8G05690)"/>
    <property type="match status" value="1"/>
</dbReference>
<dbReference type="InterPro" id="IPR016181">
    <property type="entry name" value="Acyl_CoA_acyltransferase"/>
</dbReference>
<accession>A0A5N7AS65</accession>
<feature type="domain" description="N-acetyltransferase" evidence="1">
    <location>
        <begin position="90"/>
        <end position="221"/>
    </location>
</feature>
<gene>
    <name evidence="2" type="ORF">BDV26DRAFT_275239</name>
</gene>
<dbReference type="Gene3D" id="3.40.630.30">
    <property type="match status" value="1"/>
</dbReference>
<dbReference type="PROSITE" id="PS51186">
    <property type="entry name" value="GNAT"/>
    <property type="match status" value="1"/>
</dbReference>
<evidence type="ECO:0000313" key="2">
    <source>
        <dbReference type="EMBL" id="KAE8371869.1"/>
    </source>
</evidence>
<protein>
    <submittedName>
        <fullName evidence="2">Acyl-CoA N-acyltransferase</fullName>
    </submittedName>
</protein>
<dbReference type="Pfam" id="PF00583">
    <property type="entry name" value="Acetyltransf_1"/>
    <property type="match status" value="1"/>
</dbReference>
<dbReference type="SUPFAM" id="SSF55729">
    <property type="entry name" value="Acyl-CoA N-acyltransferases (Nat)"/>
    <property type="match status" value="1"/>
</dbReference>
<keyword evidence="2" id="KW-0012">Acyltransferase</keyword>
<organism evidence="2 3">
    <name type="scientific">Aspergillus bertholletiae</name>
    <dbReference type="NCBI Taxonomy" id="1226010"/>
    <lineage>
        <taxon>Eukaryota</taxon>
        <taxon>Fungi</taxon>
        <taxon>Dikarya</taxon>
        <taxon>Ascomycota</taxon>
        <taxon>Pezizomycotina</taxon>
        <taxon>Eurotiomycetes</taxon>
        <taxon>Eurotiomycetidae</taxon>
        <taxon>Eurotiales</taxon>
        <taxon>Aspergillaceae</taxon>
        <taxon>Aspergillus</taxon>
        <taxon>Aspergillus subgen. Circumdati</taxon>
    </lineage>
</organism>
<dbReference type="PANTHER" id="PTHR42791">
    <property type="entry name" value="GNAT FAMILY ACETYLTRANSFERASE"/>
    <property type="match status" value="1"/>
</dbReference>
<dbReference type="GO" id="GO:0016747">
    <property type="term" value="F:acyltransferase activity, transferring groups other than amino-acyl groups"/>
    <property type="evidence" value="ECO:0007669"/>
    <property type="project" value="InterPro"/>
</dbReference>
<keyword evidence="3" id="KW-1185">Reference proteome</keyword>
<dbReference type="AlphaFoldDB" id="A0A5N7AS65"/>
<sequence>MPLKLHLATPSDTPTLATLFFTTFSDAFNTKLFPRAPDVHAWWARALAKDIRNPRKCLITVVDTDADPAKDEPSIVGFALWSLPAPVANVSTTEAQSGAKSVGVEEKEEELEDGFSAPWPESCDATFCERFFGRNHERQVETMGGKRYYYVDVLGTHPAARRKGVATMMMNWGLERARQEGVEVYLSSTQAGKLVYEKLGFEVRSTADFDGYVQDSMVWVP</sequence>
<dbReference type="EMBL" id="ML736390">
    <property type="protein sequence ID" value="KAE8371869.1"/>
    <property type="molecule type" value="Genomic_DNA"/>
</dbReference>
<proteinExistence type="predicted"/>